<dbReference type="EMBL" id="CAWUHD010000031">
    <property type="protein sequence ID" value="CAK7219375.1"/>
    <property type="molecule type" value="Genomic_DNA"/>
</dbReference>
<dbReference type="InterPro" id="IPR038814">
    <property type="entry name" value="AIM11"/>
</dbReference>
<evidence type="ECO:0000313" key="7">
    <source>
        <dbReference type="Proteomes" id="UP001642482"/>
    </source>
</evidence>
<keyword evidence="1" id="KW-0812">Transmembrane</keyword>
<keyword evidence="3" id="KW-0472">Membrane</keyword>
<reference evidence="6 7" key="1">
    <citation type="submission" date="2024-01" db="EMBL/GenBank/DDBJ databases">
        <authorList>
            <person name="Allen C."/>
            <person name="Tagirdzhanova G."/>
        </authorList>
    </citation>
    <scope>NUCLEOTIDE SEQUENCE [LARGE SCALE GENOMIC DNA]</scope>
</reference>
<gene>
    <name evidence="4" type="primary">AIM11</name>
    <name evidence="6" type="ORF">SEUCBS140593_003869</name>
</gene>
<name>A0ABP0BIS8_9PEZI</name>
<evidence type="ECO:0000256" key="2">
    <source>
        <dbReference type="ARBA" id="ARBA00022989"/>
    </source>
</evidence>
<keyword evidence="2" id="KW-1133">Transmembrane helix</keyword>
<comment type="subcellular location">
    <subcellularLocation>
        <location evidence="4">Membrane</location>
        <topology evidence="4">Multi-pass membrane protein</topology>
    </subcellularLocation>
</comment>
<feature type="compositionally biased region" description="Polar residues" evidence="5">
    <location>
        <begin position="38"/>
        <end position="52"/>
    </location>
</feature>
<keyword evidence="7" id="KW-1185">Reference proteome</keyword>
<organism evidence="6 7">
    <name type="scientific">Sporothrix eucalyptigena</name>
    <dbReference type="NCBI Taxonomy" id="1812306"/>
    <lineage>
        <taxon>Eukaryota</taxon>
        <taxon>Fungi</taxon>
        <taxon>Dikarya</taxon>
        <taxon>Ascomycota</taxon>
        <taxon>Pezizomycotina</taxon>
        <taxon>Sordariomycetes</taxon>
        <taxon>Sordariomycetidae</taxon>
        <taxon>Ophiostomatales</taxon>
        <taxon>Ophiostomataceae</taxon>
        <taxon>Sporothrix</taxon>
    </lineage>
</organism>
<dbReference type="PANTHER" id="PTHR39136">
    <property type="entry name" value="ALTERED INHERITANCE OF MITOCHONDRIA PROTEIN 11"/>
    <property type="match status" value="1"/>
</dbReference>
<evidence type="ECO:0000256" key="3">
    <source>
        <dbReference type="ARBA" id="ARBA00023136"/>
    </source>
</evidence>
<dbReference type="Proteomes" id="UP001642482">
    <property type="component" value="Unassembled WGS sequence"/>
</dbReference>
<proteinExistence type="inferred from homology"/>
<feature type="compositionally biased region" description="Low complexity" evidence="5">
    <location>
        <begin position="17"/>
        <end position="37"/>
    </location>
</feature>
<dbReference type="PANTHER" id="PTHR39136:SF1">
    <property type="entry name" value="ALTERED INHERITANCE OF MITOCHONDRIA PROTEIN 11"/>
    <property type="match status" value="1"/>
</dbReference>
<sequence length="234" mass="24699">MPIIANLFRKLLPPDSPESTASPAPPATTSQVPTSPSIAQSKPSAPVQSTSAVAAALPPREPYDTSIFSARSLKQLSLFFAGAAFFALSTTITRRSVNRKRLAAQLKFYSPSSTGTMTLGEAGANAEAAAAQATKEEASHGSFMAVEALNLATLNVVSFFLMMTGGVSWALDLSSLDDLRAMARRYTRGTGLNGPATDEEAEREVQEWVAKVLTKSDGTLIGGSKKKGDENENK</sequence>
<evidence type="ECO:0000256" key="5">
    <source>
        <dbReference type="SAM" id="MobiDB-lite"/>
    </source>
</evidence>
<protein>
    <recommendedName>
        <fullName evidence="4">Altered inheritance of mitochondria protein 11</fullName>
    </recommendedName>
</protein>
<evidence type="ECO:0000256" key="1">
    <source>
        <dbReference type="ARBA" id="ARBA00022692"/>
    </source>
</evidence>
<accession>A0ABP0BIS8</accession>
<comment type="caution">
    <text evidence="6">The sequence shown here is derived from an EMBL/GenBank/DDBJ whole genome shotgun (WGS) entry which is preliminary data.</text>
</comment>
<evidence type="ECO:0000313" key="6">
    <source>
        <dbReference type="EMBL" id="CAK7219375.1"/>
    </source>
</evidence>
<comment type="similarity">
    <text evidence="4">Belongs to the AIM11 family.</text>
</comment>
<evidence type="ECO:0000256" key="4">
    <source>
        <dbReference type="RuleBase" id="RU367098"/>
    </source>
</evidence>
<feature type="region of interest" description="Disordered" evidence="5">
    <location>
        <begin position="11"/>
        <end position="53"/>
    </location>
</feature>